<organism evidence="6">
    <name type="scientific">Euplotes harpa</name>
    <dbReference type="NCBI Taxonomy" id="151035"/>
    <lineage>
        <taxon>Eukaryota</taxon>
        <taxon>Sar</taxon>
        <taxon>Alveolata</taxon>
        <taxon>Ciliophora</taxon>
        <taxon>Intramacronucleata</taxon>
        <taxon>Spirotrichea</taxon>
        <taxon>Hypotrichia</taxon>
        <taxon>Euplotida</taxon>
        <taxon>Euplotidae</taxon>
        <taxon>Euplotes</taxon>
    </lineage>
</organism>
<dbReference type="InterPro" id="IPR038765">
    <property type="entry name" value="Papain-like_cys_pep_sf"/>
</dbReference>
<dbReference type="CDD" id="cd02620">
    <property type="entry name" value="Peptidase_C1A_CathepsinB"/>
    <property type="match status" value="1"/>
</dbReference>
<keyword evidence="2" id="KW-0865">Zymogen</keyword>
<dbReference type="InterPro" id="IPR013128">
    <property type="entry name" value="Peptidase_C1A"/>
</dbReference>
<dbReference type="InterPro" id="IPR000169">
    <property type="entry name" value="Pept_cys_AS"/>
</dbReference>
<dbReference type="Pfam" id="PF00112">
    <property type="entry name" value="Peptidase_C1"/>
    <property type="match status" value="1"/>
</dbReference>
<dbReference type="SUPFAM" id="SSF54001">
    <property type="entry name" value="Cysteine proteinases"/>
    <property type="match status" value="1"/>
</dbReference>
<dbReference type="SMART" id="SM00645">
    <property type="entry name" value="Pept_C1"/>
    <property type="match status" value="1"/>
</dbReference>
<proteinExistence type="inferred from homology"/>
<name>A0A7S3NH55_9SPIT</name>
<dbReference type="InterPro" id="IPR025660">
    <property type="entry name" value="Pept_his_AS"/>
</dbReference>
<evidence type="ECO:0000256" key="2">
    <source>
        <dbReference type="ARBA" id="ARBA00023145"/>
    </source>
</evidence>
<dbReference type="PRINTS" id="PR00705">
    <property type="entry name" value="PAPAIN"/>
</dbReference>
<feature type="chain" id="PRO_5030757430" description="Peptidase C1A papain C-terminal domain-containing protein" evidence="4">
    <location>
        <begin position="16"/>
        <end position="301"/>
    </location>
</feature>
<dbReference type="PROSITE" id="PS00639">
    <property type="entry name" value="THIOL_PROTEASE_HIS"/>
    <property type="match status" value="1"/>
</dbReference>
<dbReference type="PROSITE" id="PS00640">
    <property type="entry name" value="THIOL_PROTEASE_ASN"/>
    <property type="match status" value="1"/>
</dbReference>
<dbReference type="InterPro" id="IPR000668">
    <property type="entry name" value="Peptidase_C1A_C"/>
</dbReference>
<evidence type="ECO:0000256" key="4">
    <source>
        <dbReference type="SAM" id="SignalP"/>
    </source>
</evidence>
<feature type="domain" description="Peptidase C1A papain C-terminal" evidence="5">
    <location>
        <begin position="76"/>
        <end position="292"/>
    </location>
</feature>
<accession>A0A7S3NH55</accession>
<sequence length="301" mass="32484">MKAVIVSLLIAFAIASTHPVNREIVQEILNAKTTWTPMEPEANPFAYMSIEQIKGMLGTRINPANEGRINMNIVSDQDSFDARAQWPDFVHSIMNQGQCGSCWAFGATEALSDRFAIASNGQINVVLSPQYLVSCDDGNMGCNGGWLDEAWKFMQNHGLPSQDCVSYKSGGGSTGQCPSTCDDGSEMQLYRCGDVQETQSVADIQNAIMTNGPVEAAFTVYEDFFSYAGGIYRHTSGGVAGGHAIKAVGWGVEGDTRYWIMANSWGTGWGENGFFRIAFGECGIESDVTFAPAIVSQAVSE</sequence>
<feature type="signal peptide" evidence="4">
    <location>
        <begin position="1"/>
        <end position="15"/>
    </location>
</feature>
<comment type="similarity">
    <text evidence="1">Belongs to the peptidase C1 family.</text>
</comment>
<reference evidence="6" key="1">
    <citation type="submission" date="2021-01" db="EMBL/GenBank/DDBJ databases">
        <authorList>
            <person name="Corre E."/>
            <person name="Pelletier E."/>
            <person name="Niang G."/>
            <person name="Scheremetjew M."/>
            <person name="Finn R."/>
            <person name="Kale V."/>
            <person name="Holt S."/>
            <person name="Cochrane G."/>
            <person name="Meng A."/>
            <person name="Brown T."/>
            <person name="Cohen L."/>
        </authorList>
    </citation>
    <scope>NUCLEOTIDE SEQUENCE</scope>
    <source>
        <strain evidence="6">FSP1.4</strain>
    </source>
</reference>
<dbReference type="InterPro" id="IPR025661">
    <property type="entry name" value="Pept_asp_AS"/>
</dbReference>
<dbReference type="GO" id="GO:0008234">
    <property type="term" value="F:cysteine-type peptidase activity"/>
    <property type="evidence" value="ECO:0007669"/>
    <property type="project" value="InterPro"/>
</dbReference>
<keyword evidence="3" id="KW-1015">Disulfide bond</keyword>
<evidence type="ECO:0000256" key="1">
    <source>
        <dbReference type="ARBA" id="ARBA00008455"/>
    </source>
</evidence>
<dbReference type="PROSITE" id="PS00139">
    <property type="entry name" value="THIOL_PROTEASE_CYS"/>
    <property type="match status" value="1"/>
</dbReference>
<dbReference type="Gene3D" id="3.90.70.10">
    <property type="entry name" value="Cysteine proteinases"/>
    <property type="match status" value="1"/>
</dbReference>
<evidence type="ECO:0000313" key="6">
    <source>
        <dbReference type="EMBL" id="CAE0357714.1"/>
    </source>
</evidence>
<keyword evidence="4" id="KW-0732">Signal</keyword>
<dbReference type="AlphaFoldDB" id="A0A7S3NH55"/>
<gene>
    <name evidence="6" type="ORF">EHAR0213_LOCUS16633</name>
</gene>
<evidence type="ECO:0000256" key="3">
    <source>
        <dbReference type="ARBA" id="ARBA00023157"/>
    </source>
</evidence>
<dbReference type="EMBL" id="HBII01039477">
    <property type="protein sequence ID" value="CAE0357714.1"/>
    <property type="molecule type" value="Transcribed_RNA"/>
</dbReference>
<dbReference type="PANTHER" id="PTHR12411">
    <property type="entry name" value="CYSTEINE PROTEASE FAMILY C1-RELATED"/>
    <property type="match status" value="1"/>
</dbReference>
<protein>
    <recommendedName>
        <fullName evidence="5">Peptidase C1A papain C-terminal domain-containing protein</fullName>
    </recommendedName>
</protein>
<evidence type="ECO:0000259" key="5">
    <source>
        <dbReference type="SMART" id="SM00645"/>
    </source>
</evidence>
<dbReference type="GO" id="GO:0006508">
    <property type="term" value="P:proteolysis"/>
    <property type="evidence" value="ECO:0007669"/>
    <property type="project" value="InterPro"/>
</dbReference>